<comment type="caution">
    <text evidence="2">The sequence shown here is derived from an EMBL/GenBank/DDBJ whole genome shotgun (WGS) entry which is preliminary data.</text>
</comment>
<feature type="region of interest" description="Disordered" evidence="1">
    <location>
        <begin position="1"/>
        <end position="43"/>
    </location>
</feature>
<feature type="compositionally biased region" description="Low complexity" evidence="1">
    <location>
        <begin position="222"/>
        <end position="232"/>
    </location>
</feature>
<organism evidence="2 3">
    <name type="scientific">Carya illinoinensis</name>
    <name type="common">Pecan</name>
    <dbReference type="NCBI Taxonomy" id="32201"/>
    <lineage>
        <taxon>Eukaryota</taxon>
        <taxon>Viridiplantae</taxon>
        <taxon>Streptophyta</taxon>
        <taxon>Embryophyta</taxon>
        <taxon>Tracheophyta</taxon>
        <taxon>Spermatophyta</taxon>
        <taxon>Magnoliopsida</taxon>
        <taxon>eudicotyledons</taxon>
        <taxon>Gunneridae</taxon>
        <taxon>Pentapetalae</taxon>
        <taxon>rosids</taxon>
        <taxon>fabids</taxon>
        <taxon>Fagales</taxon>
        <taxon>Juglandaceae</taxon>
        <taxon>Carya</taxon>
    </lineage>
</organism>
<reference evidence="2" key="1">
    <citation type="submission" date="2020-12" db="EMBL/GenBank/DDBJ databases">
        <title>WGS assembly of Carya illinoinensis cv. Pawnee.</title>
        <authorList>
            <person name="Platts A."/>
            <person name="Shu S."/>
            <person name="Wright S."/>
            <person name="Barry K."/>
            <person name="Edger P."/>
            <person name="Pires J.C."/>
            <person name="Schmutz J."/>
        </authorList>
    </citation>
    <scope>NUCLEOTIDE SEQUENCE</scope>
    <source>
        <tissue evidence="2">Leaf</tissue>
    </source>
</reference>
<name>A0A8T1NLC0_CARIL</name>
<evidence type="ECO:0000256" key="1">
    <source>
        <dbReference type="SAM" id="MobiDB-lite"/>
    </source>
</evidence>
<accession>A0A8T1NLC0</accession>
<evidence type="ECO:0000313" key="3">
    <source>
        <dbReference type="Proteomes" id="UP000811609"/>
    </source>
</evidence>
<feature type="region of interest" description="Disordered" evidence="1">
    <location>
        <begin position="106"/>
        <end position="300"/>
    </location>
</feature>
<dbReference type="AlphaFoldDB" id="A0A8T1NLC0"/>
<gene>
    <name evidence="2" type="ORF">CIPAW_13G028200</name>
</gene>
<evidence type="ECO:0000313" key="2">
    <source>
        <dbReference type="EMBL" id="KAG6630571.1"/>
    </source>
</evidence>
<dbReference type="Proteomes" id="UP000811609">
    <property type="component" value="Chromosome 13"/>
</dbReference>
<feature type="compositionally biased region" description="Low complexity" evidence="1">
    <location>
        <begin position="12"/>
        <end position="28"/>
    </location>
</feature>
<protein>
    <submittedName>
        <fullName evidence="2">Uncharacterized protein</fullName>
    </submittedName>
</protein>
<proteinExistence type="predicted"/>
<feature type="compositionally biased region" description="Basic and acidic residues" evidence="1">
    <location>
        <begin position="167"/>
        <end position="200"/>
    </location>
</feature>
<dbReference type="EMBL" id="CM031821">
    <property type="protein sequence ID" value="KAG6630571.1"/>
    <property type="molecule type" value="Genomic_DNA"/>
</dbReference>
<sequence>MVLHSVSETDIPVAPVASQSPSTPQSQSHRQLQPPMAASVLSSKRPPLRSFAFSNYKWPLDHSTTTNHHLRFRHGLAGLTRDSGLRSNYSFSVNEDHGRRVARKLGESTLSAGSEPRVASPLKYSHHRVSKLTGSTWRGSESENRNDPGRNGGENGLPSFGVPESMIGKEAKKTSDKKPANSGREMGKPEEKSMESDPKSKILIRLRTKNKSGATEDEDGAAEAPALTSSAAITEVEEPAQKTWNLRPRKSATKRLDADGVRGASRTDGALVQETKSQSPARAESARARNGTDAKGRNFRSRCRERRLKRISSCSLGPSPPGGPRSERRTFRNSSIVFFRDYGLVRLRRSHTGSVMLLGSVRLDCWQFVILLTVYWNFEGLVTADPFRRLRKV</sequence>
<keyword evidence="3" id="KW-1185">Reference proteome</keyword>
<feature type="compositionally biased region" description="Basic and acidic residues" evidence="1">
    <location>
        <begin position="284"/>
        <end position="296"/>
    </location>
</feature>